<dbReference type="Proteomes" id="UP001627154">
    <property type="component" value="Unassembled WGS sequence"/>
</dbReference>
<reference evidence="1 2" key="1">
    <citation type="journal article" date="2024" name="bioRxiv">
        <title>A reference genome for Trichogramma kaykai: A tiny desert-dwelling parasitoid wasp with competing sex-ratio distorters.</title>
        <authorList>
            <person name="Culotta J."/>
            <person name="Lindsey A.R."/>
        </authorList>
    </citation>
    <scope>NUCLEOTIDE SEQUENCE [LARGE SCALE GENOMIC DNA]</scope>
    <source>
        <strain evidence="1 2">KSX58</strain>
    </source>
</reference>
<evidence type="ECO:0000313" key="1">
    <source>
        <dbReference type="EMBL" id="KAL3401977.1"/>
    </source>
</evidence>
<sequence>MSGGNQFKNHEKDFLARQVHKQLQYVEKAHMFMTTKKKHYLQQLQQFFMLDEEDICRINAEIPKKIEKLRKLQIKNDVSLLDVCASSPGKAYYFIKNSKVWTVLDSENSEKGFRDLNYTVRGYINKCFMKKFFMDFGLNYIMLLTYGRLPVLCCEKLIEYLDYEDLMNLCEAYANKN</sequence>
<organism evidence="1 2">
    <name type="scientific">Trichogramma kaykai</name>
    <dbReference type="NCBI Taxonomy" id="54128"/>
    <lineage>
        <taxon>Eukaryota</taxon>
        <taxon>Metazoa</taxon>
        <taxon>Ecdysozoa</taxon>
        <taxon>Arthropoda</taxon>
        <taxon>Hexapoda</taxon>
        <taxon>Insecta</taxon>
        <taxon>Pterygota</taxon>
        <taxon>Neoptera</taxon>
        <taxon>Endopterygota</taxon>
        <taxon>Hymenoptera</taxon>
        <taxon>Apocrita</taxon>
        <taxon>Proctotrupomorpha</taxon>
        <taxon>Chalcidoidea</taxon>
        <taxon>Trichogrammatidae</taxon>
        <taxon>Trichogramma</taxon>
    </lineage>
</organism>
<evidence type="ECO:0000313" key="2">
    <source>
        <dbReference type="Proteomes" id="UP001627154"/>
    </source>
</evidence>
<dbReference type="AlphaFoldDB" id="A0ABD2X9I1"/>
<gene>
    <name evidence="1" type="ORF">TKK_004987</name>
</gene>
<comment type="caution">
    <text evidence="1">The sequence shown here is derived from an EMBL/GenBank/DDBJ whole genome shotgun (WGS) entry which is preliminary data.</text>
</comment>
<keyword evidence="2" id="KW-1185">Reference proteome</keyword>
<name>A0ABD2X9I1_9HYME</name>
<accession>A0ABD2X9I1</accession>
<proteinExistence type="predicted"/>
<protein>
    <submittedName>
        <fullName evidence="1">Uncharacterized protein</fullName>
    </submittedName>
</protein>
<dbReference type="EMBL" id="JBJJXI010000041">
    <property type="protein sequence ID" value="KAL3401977.1"/>
    <property type="molecule type" value="Genomic_DNA"/>
</dbReference>